<evidence type="ECO:0000313" key="2">
    <source>
        <dbReference type="EMBL" id="SCZ88766.1"/>
    </source>
</evidence>
<protein>
    <submittedName>
        <fullName evidence="2">BZ3500_MvSof-1268-A1-R1_Chr2-1g04624 protein</fullName>
    </submittedName>
</protein>
<dbReference type="AlphaFoldDB" id="A0A2X0MIV5"/>
<dbReference type="PANTHER" id="PTHR12652:SF19">
    <property type="entry name" value="PEROXISOMAL BIOGENESIS FACTOR 11"/>
    <property type="match status" value="1"/>
</dbReference>
<evidence type="ECO:0000313" key="3">
    <source>
        <dbReference type="Proteomes" id="UP000249723"/>
    </source>
</evidence>
<dbReference type="Proteomes" id="UP000249723">
    <property type="component" value="Unassembled WGS sequence"/>
</dbReference>
<name>A0A2X0MIV5_9BASI</name>
<dbReference type="EMBL" id="FMWP01000012">
    <property type="protein sequence ID" value="SCZ88766.1"/>
    <property type="molecule type" value="Genomic_DNA"/>
</dbReference>
<organism evidence="2 3">
    <name type="scientific">Microbotryum saponariae</name>
    <dbReference type="NCBI Taxonomy" id="289078"/>
    <lineage>
        <taxon>Eukaryota</taxon>
        <taxon>Fungi</taxon>
        <taxon>Dikarya</taxon>
        <taxon>Basidiomycota</taxon>
        <taxon>Pucciniomycotina</taxon>
        <taxon>Microbotryomycetes</taxon>
        <taxon>Microbotryales</taxon>
        <taxon>Microbotryaceae</taxon>
        <taxon>Microbotryum</taxon>
    </lineage>
</organism>
<proteinExistence type="predicted"/>
<sequence length="368" mass="42025">MNPTSNSLATNSDPAPPFVAPLPTPPTSSIALPRVASSTTKFVPSTKPQRRTKVFHAVDFFATADGREAGLRFLQYSLRFIRFILYLRRHKLSTPLLSRLLALVSTLSAIRRLVALVDLTRYIYHSWDPFHHLRNRRKGKGKSAHPDDDPSLSSSWGLVPELSTLLHLTRQSFDLVSTLSDNIYLFSKLNLIPLSKRRTRQADRIADVATLMAALIGLLQVARSRQQIWDEGRAARKEAIKLEERLESFECWEPSSLKVVDVGEPSGTEGVGVGEELRNGLRQERRLEEKMLRERVRNERRRLKALREELTDLWWERLRLTSDGVFAVWDVLDLDVMSEMIKSWAGLTSSAIMMSQAWRDFVPVTRKL</sequence>
<dbReference type="GO" id="GO:0016559">
    <property type="term" value="P:peroxisome fission"/>
    <property type="evidence" value="ECO:0007669"/>
    <property type="project" value="TreeGrafter"/>
</dbReference>
<dbReference type="PANTHER" id="PTHR12652">
    <property type="entry name" value="PEROXISOMAL BIOGENESIS FACTOR 11"/>
    <property type="match status" value="1"/>
</dbReference>
<evidence type="ECO:0000256" key="1">
    <source>
        <dbReference type="SAM" id="MobiDB-lite"/>
    </source>
</evidence>
<dbReference type="OrthoDB" id="2537163at2759"/>
<keyword evidence="3" id="KW-1185">Reference proteome</keyword>
<dbReference type="GO" id="GO:0005778">
    <property type="term" value="C:peroxisomal membrane"/>
    <property type="evidence" value="ECO:0007669"/>
    <property type="project" value="TreeGrafter"/>
</dbReference>
<feature type="compositionally biased region" description="Polar residues" evidence="1">
    <location>
        <begin position="1"/>
        <end position="13"/>
    </location>
</feature>
<reference evidence="3" key="1">
    <citation type="submission" date="2016-10" db="EMBL/GenBank/DDBJ databases">
        <authorList>
            <person name="Jeantristanb JTB J.-T."/>
            <person name="Ricardo R."/>
        </authorList>
    </citation>
    <scope>NUCLEOTIDE SEQUENCE [LARGE SCALE GENOMIC DNA]</scope>
</reference>
<feature type="region of interest" description="Disordered" evidence="1">
    <location>
        <begin position="1"/>
        <end position="20"/>
    </location>
</feature>
<dbReference type="STRING" id="289078.A0A2X0MIV5"/>
<accession>A0A2X0MIV5</accession>
<gene>
    <name evidence="2" type="ORF">BZ3500_MVSOF-1268-A1-R1_CHR2-1G04624</name>
</gene>